<evidence type="ECO:0000313" key="1">
    <source>
        <dbReference type="EMBL" id="MCI2229624.1"/>
    </source>
</evidence>
<comment type="caution">
    <text evidence="1">The sequence shown here is derived from an EMBL/GenBank/DDBJ whole genome shotgun (WGS) entry which is preliminary data.</text>
</comment>
<sequence length="168" mass="19597">MKVLNIHKRIVNQPKNKVTEILKTLSLSNDKIWPKENWPEMKFNGGIKVGAKGGHGPIRYKVEIHNPAKVILFRFSKPVGFNGIHKFEINESEKNKTEIKHTIDMHAKGKGLLIWIFVIRPLHNALIEDAFDKLENNFSENKKATKWNTWVKFLQKKLRNKEKIKPNI</sequence>
<dbReference type="AlphaFoldDB" id="A0A9X1VN75"/>
<gene>
    <name evidence="1" type="ORF">MC378_10650</name>
</gene>
<proteinExistence type="predicted"/>
<keyword evidence="2" id="KW-1185">Reference proteome</keyword>
<reference evidence="1" key="1">
    <citation type="submission" date="2022-02" db="EMBL/GenBank/DDBJ databases">
        <title>Polaribacter sp. MSW13, isolated from seawater.</title>
        <authorList>
            <person name="Kristyanto S."/>
            <person name="Jung J."/>
            <person name="Jeon C.O."/>
        </authorList>
    </citation>
    <scope>NUCLEOTIDE SEQUENCE</scope>
    <source>
        <strain evidence="1">MSW13</strain>
    </source>
</reference>
<evidence type="ECO:0008006" key="3">
    <source>
        <dbReference type="Google" id="ProtNLM"/>
    </source>
</evidence>
<evidence type="ECO:0000313" key="2">
    <source>
        <dbReference type="Proteomes" id="UP001139369"/>
    </source>
</evidence>
<dbReference type="SUPFAM" id="SSF55961">
    <property type="entry name" value="Bet v1-like"/>
    <property type="match status" value="1"/>
</dbReference>
<protein>
    <recommendedName>
        <fullName evidence="3">SRPBCC family protein</fullName>
    </recommendedName>
</protein>
<dbReference type="EMBL" id="JAKQYM010000007">
    <property type="protein sequence ID" value="MCI2229624.1"/>
    <property type="molecule type" value="Genomic_DNA"/>
</dbReference>
<name>A0A9X1VN75_9FLAO</name>
<dbReference type="Proteomes" id="UP001139369">
    <property type="component" value="Unassembled WGS sequence"/>
</dbReference>
<organism evidence="1 2">
    <name type="scientific">Polaribacter marinus</name>
    <dbReference type="NCBI Taxonomy" id="2916838"/>
    <lineage>
        <taxon>Bacteria</taxon>
        <taxon>Pseudomonadati</taxon>
        <taxon>Bacteroidota</taxon>
        <taxon>Flavobacteriia</taxon>
        <taxon>Flavobacteriales</taxon>
        <taxon>Flavobacteriaceae</taxon>
    </lineage>
</organism>
<accession>A0A9X1VN75</accession>
<dbReference type="RefSeq" id="WP_242178750.1">
    <property type="nucleotide sequence ID" value="NZ_JAKQYM010000007.1"/>
</dbReference>